<keyword evidence="3" id="KW-0645">Protease</keyword>
<evidence type="ECO:0000259" key="2">
    <source>
        <dbReference type="Pfam" id="PF14343"/>
    </source>
</evidence>
<gene>
    <name evidence="3" type="ORF">IAB71_03480</name>
</gene>
<dbReference type="GO" id="GO:0006508">
    <property type="term" value="P:proteolysis"/>
    <property type="evidence" value="ECO:0007669"/>
    <property type="project" value="UniProtKB-KW"/>
</dbReference>
<dbReference type="Proteomes" id="UP000824169">
    <property type="component" value="Unassembled WGS sequence"/>
</dbReference>
<feature type="domain" description="PrcB C-terminal" evidence="2">
    <location>
        <begin position="68"/>
        <end position="125"/>
    </location>
</feature>
<evidence type="ECO:0000313" key="3">
    <source>
        <dbReference type="EMBL" id="HIV24838.1"/>
    </source>
</evidence>
<sequence>MGKVWICILAALALSVAGCGITRTEGGEREAAEYTVLGADAVPPEVEKVITQQQGREFRMTYKSGGYLYLLRGYGPQESGGFSVQVEEVSVSDTALYFRTRLLGPAEEEQKKGESSEPWLVVKTEDPGVPVIFE</sequence>
<protein>
    <submittedName>
        <fullName evidence="3">Protease complex subunit PrcB family protein</fullName>
    </submittedName>
</protein>
<comment type="caution">
    <text evidence="3">The sequence shown here is derived from an EMBL/GenBank/DDBJ whole genome shotgun (WGS) entry which is preliminary data.</text>
</comment>
<feature type="signal peptide" evidence="1">
    <location>
        <begin position="1"/>
        <end position="19"/>
    </location>
</feature>
<organism evidence="3 4">
    <name type="scientific">Candidatus Scatomonas pullistercoris</name>
    <dbReference type="NCBI Taxonomy" id="2840920"/>
    <lineage>
        <taxon>Bacteria</taxon>
        <taxon>Bacillati</taxon>
        <taxon>Bacillota</taxon>
        <taxon>Clostridia</taxon>
        <taxon>Lachnospirales</taxon>
        <taxon>Lachnospiraceae</taxon>
        <taxon>Lachnospiraceae incertae sedis</taxon>
        <taxon>Candidatus Scatomonas</taxon>
    </lineage>
</organism>
<dbReference type="AlphaFoldDB" id="A0A9D1TA96"/>
<keyword evidence="1" id="KW-0732">Signal</keyword>
<evidence type="ECO:0000313" key="4">
    <source>
        <dbReference type="Proteomes" id="UP000824169"/>
    </source>
</evidence>
<reference evidence="3" key="2">
    <citation type="journal article" date="2021" name="PeerJ">
        <title>Extensive microbial diversity within the chicken gut microbiome revealed by metagenomics and culture.</title>
        <authorList>
            <person name="Gilroy R."/>
            <person name="Ravi A."/>
            <person name="Getino M."/>
            <person name="Pursley I."/>
            <person name="Horton D.L."/>
            <person name="Alikhan N.F."/>
            <person name="Baker D."/>
            <person name="Gharbi K."/>
            <person name="Hall N."/>
            <person name="Watson M."/>
            <person name="Adriaenssens E.M."/>
            <person name="Foster-Nyarko E."/>
            <person name="Jarju S."/>
            <person name="Secka A."/>
            <person name="Antonio M."/>
            <person name="Oren A."/>
            <person name="Chaudhuri R.R."/>
            <person name="La Ragione R."/>
            <person name="Hildebrand F."/>
            <person name="Pallen M.J."/>
        </authorList>
    </citation>
    <scope>NUCLEOTIDE SEQUENCE</scope>
    <source>
        <strain evidence="3">CHK188-20938</strain>
    </source>
</reference>
<feature type="chain" id="PRO_5039587041" evidence="1">
    <location>
        <begin position="20"/>
        <end position="134"/>
    </location>
</feature>
<dbReference type="EMBL" id="DVOO01000011">
    <property type="protein sequence ID" value="HIV24838.1"/>
    <property type="molecule type" value="Genomic_DNA"/>
</dbReference>
<name>A0A9D1TA96_9FIRM</name>
<dbReference type="PROSITE" id="PS51257">
    <property type="entry name" value="PROKAR_LIPOPROTEIN"/>
    <property type="match status" value="1"/>
</dbReference>
<keyword evidence="3" id="KW-0378">Hydrolase</keyword>
<reference evidence="3" key="1">
    <citation type="submission" date="2020-10" db="EMBL/GenBank/DDBJ databases">
        <authorList>
            <person name="Gilroy R."/>
        </authorList>
    </citation>
    <scope>NUCLEOTIDE SEQUENCE</scope>
    <source>
        <strain evidence="3">CHK188-20938</strain>
    </source>
</reference>
<dbReference type="InterPro" id="IPR025748">
    <property type="entry name" value="PrcB_C_dom"/>
</dbReference>
<accession>A0A9D1TA96</accession>
<dbReference type="GO" id="GO:0008233">
    <property type="term" value="F:peptidase activity"/>
    <property type="evidence" value="ECO:0007669"/>
    <property type="project" value="UniProtKB-KW"/>
</dbReference>
<evidence type="ECO:0000256" key="1">
    <source>
        <dbReference type="SAM" id="SignalP"/>
    </source>
</evidence>
<proteinExistence type="predicted"/>
<dbReference type="Pfam" id="PF14343">
    <property type="entry name" value="PrcB_C"/>
    <property type="match status" value="1"/>
</dbReference>